<dbReference type="Pfam" id="PF00155">
    <property type="entry name" value="Aminotran_1_2"/>
    <property type="match status" value="1"/>
</dbReference>
<evidence type="ECO:0000256" key="2">
    <source>
        <dbReference type="ARBA" id="ARBA00007441"/>
    </source>
</evidence>
<keyword evidence="5 8" id="KW-0808">Transferase</keyword>
<keyword evidence="6" id="KW-0663">Pyridoxal phosphate</keyword>
<dbReference type="Gene3D" id="3.90.1150.10">
    <property type="entry name" value="Aspartate Aminotransferase, domain 1"/>
    <property type="match status" value="1"/>
</dbReference>
<dbReference type="PANTHER" id="PTHR11879">
    <property type="entry name" value="ASPARTATE AMINOTRANSFERASE"/>
    <property type="match status" value="1"/>
</dbReference>
<evidence type="ECO:0000256" key="3">
    <source>
        <dbReference type="ARBA" id="ARBA00011738"/>
    </source>
</evidence>
<dbReference type="Proteomes" id="UP001165060">
    <property type="component" value="Unassembled WGS sequence"/>
</dbReference>
<evidence type="ECO:0000256" key="5">
    <source>
        <dbReference type="ARBA" id="ARBA00022679"/>
    </source>
</evidence>
<evidence type="ECO:0000256" key="8">
    <source>
        <dbReference type="RuleBase" id="RU000480"/>
    </source>
</evidence>
<accession>A0ABQ6M3S8</accession>
<comment type="cofactor">
    <cofactor evidence="1">
        <name>pyridoxal 5'-phosphate</name>
        <dbReference type="ChEBI" id="CHEBI:597326"/>
    </cofactor>
</comment>
<dbReference type="PANTHER" id="PTHR11879:SF22">
    <property type="entry name" value="ASPARTATE AMINOTRANSFERASE, MITOCHONDRIAL"/>
    <property type="match status" value="1"/>
</dbReference>
<reference evidence="10 11" key="1">
    <citation type="journal article" date="2023" name="Commun. Biol.">
        <title>Genome analysis of Parmales, the sister group of diatoms, reveals the evolutionary specialization of diatoms from phago-mixotrophs to photoautotrophs.</title>
        <authorList>
            <person name="Ban H."/>
            <person name="Sato S."/>
            <person name="Yoshikawa S."/>
            <person name="Yamada K."/>
            <person name="Nakamura Y."/>
            <person name="Ichinomiya M."/>
            <person name="Sato N."/>
            <person name="Blanc-Mathieu R."/>
            <person name="Endo H."/>
            <person name="Kuwata A."/>
            <person name="Ogata H."/>
        </authorList>
    </citation>
    <scope>NUCLEOTIDE SEQUENCE [LARGE SCALE GENOMIC DNA]</scope>
</reference>
<keyword evidence="4 8" id="KW-0032">Aminotransferase</keyword>
<comment type="caution">
    <text evidence="10">The sequence shown here is derived from an EMBL/GenBank/DDBJ whole genome shotgun (WGS) entry which is preliminary data.</text>
</comment>
<dbReference type="Gene3D" id="3.40.640.10">
    <property type="entry name" value="Type I PLP-dependent aspartate aminotransferase-like (Major domain)"/>
    <property type="match status" value="1"/>
</dbReference>
<dbReference type="SUPFAM" id="SSF53383">
    <property type="entry name" value="PLP-dependent transferases"/>
    <property type="match status" value="1"/>
</dbReference>
<comment type="subunit">
    <text evidence="3 8">Homodimer.</text>
</comment>
<dbReference type="InterPro" id="IPR000796">
    <property type="entry name" value="Asp_trans"/>
</dbReference>
<dbReference type="InterPro" id="IPR004839">
    <property type="entry name" value="Aminotransferase_I/II_large"/>
</dbReference>
<feature type="non-terminal residue" evidence="10">
    <location>
        <position position="1"/>
    </location>
</feature>
<protein>
    <recommendedName>
        <fullName evidence="8">Aspartate aminotransferase</fullName>
        <ecNumber evidence="8">2.6.1.1</ecNumber>
    </recommendedName>
</protein>
<evidence type="ECO:0000256" key="1">
    <source>
        <dbReference type="ARBA" id="ARBA00001933"/>
    </source>
</evidence>
<organism evidence="10 11">
    <name type="scientific">Tetraparma gracilis</name>
    <dbReference type="NCBI Taxonomy" id="2962635"/>
    <lineage>
        <taxon>Eukaryota</taxon>
        <taxon>Sar</taxon>
        <taxon>Stramenopiles</taxon>
        <taxon>Ochrophyta</taxon>
        <taxon>Bolidophyceae</taxon>
        <taxon>Parmales</taxon>
        <taxon>Triparmaceae</taxon>
        <taxon>Tetraparma</taxon>
    </lineage>
</organism>
<dbReference type="EMBL" id="BRYB01003669">
    <property type="protein sequence ID" value="GMI19005.1"/>
    <property type="molecule type" value="Genomic_DNA"/>
</dbReference>
<feature type="domain" description="Aminotransferase class I/classII large" evidence="9">
    <location>
        <begin position="2"/>
        <end position="245"/>
    </location>
</feature>
<evidence type="ECO:0000313" key="11">
    <source>
        <dbReference type="Proteomes" id="UP001165060"/>
    </source>
</evidence>
<dbReference type="PRINTS" id="PR00799">
    <property type="entry name" value="TRANSAMINASE"/>
</dbReference>
<keyword evidence="11" id="KW-1185">Reference proteome</keyword>
<name>A0ABQ6M3S8_9STRA</name>
<comment type="miscellaneous">
    <text evidence="8">In eukaryotes there are cytoplasmic, mitochondrial and chloroplastic isozymes.</text>
</comment>
<dbReference type="CDD" id="cd00609">
    <property type="entry name" value="AAT_like"/>
    <property type="match status" value="1"/>
</dbReference>
<sequence>YYDVSSSGLNFSGLLADMESAPDGSCFLLHACAHNPTGMDPTPSQWKEVSDVMKRKGHLPFFDCAYQGFASGDAPTDAAAIRLFVEEGHEMALVQSFSKNFGLYGQRVGALSFVSRDKEEADRVTSQLKIVARPMYSNPPLHGARIVSTVLDDEELTADFITECKGMADRINSMRVALRDGLAAAGSTKDWSHITTQIGMFAYSGLNKEQVDRMREEYAIYCTGDGRISMAGVTSKNVEYLAKAIHEVSK</sequence>
<dbReference type="InterPro" id="IPR015422">
    <property type="entry name" value="PyrdxlP-dep_Trfase_small"/>
</dbReference>
<dbReference type="InterPro" id="IPR004838">
    <property type="entry name" value="NHTrfase_class1_PyrdxlP-BS"/>
</dbReference>
<evidence type="ECO:0000259" key="9">
    <source>
        <dbReference type="Pfam" id="PF00155"/>
    </source>
</evidence>
<comment type="similarity">
    <text evidence="2">Belongs to the class-I pyridoxal-phosphate-dependent aminotransferase family.</text>
</comment>
<evidence type="ECO:0000256" key="6">
    <source>
        <dbReference type="ARBA" id="ARBA00022898"/>
    </source>
</evidence>
<dbReference type="InterPro" id="IPR015421">
    <property type="entry name" value="PyrdxlP-dep_Trfase_major"/>
</dbReference>
<dbReference type="InterPro" id="IPR015424">
    <property type="entry name" value="PyrdxlP-dep_Trfase"/>
</dbReference>
<evidence type="ECO:0000256" key="7">
    <source>
        <dbReference type="ARBA" id="ARBA00049185"/>
    </source>
</evidence>
<proteinExistence type="inferred from homology"/>
<dbReference type="EC" id="2.6.1.1" evidence="8"/>
<gene>
    <name evidence="10" type="ORF">TeGR_g2759</name>
</gene>
<dbReference type="PROSITE" id="PS00105">
    <property type="entry name" value="AA_TRANSFER_CLASS_1"/>
    <property type="match status" value="1"/>
</dbReference>
<evidence type="ECO:0000313" key="10">
    <source>
        <dbReference type="EMBL" id="GMI19005.1"/>
    </source>
</evidence>
<evidence type="ECO:0000256" key="4">
    <source>
        <dbReference type="ARBA" id="ARBA00022576"/>
    </source>
</evidence>
<comment type="catalytic activity">
    <reaction evidence="7 8">
        <text>L-aspartate + 2-oxoglutarate = oxaloacetate + L-glutamate</text>
        <dbReference type="Rhea" id="RHEA:21824"/>
        <dbReference type="ChEBI" id="CHEBI:16452"/>
        <dbReference type="ChEBI" id="CHEBI:16810"/>
        <dbReference type="ChEBI" id="CHEBI:29985"/>
        <dbReference type="ChEBI" id="CHEBI:29991"/>
        <dbReference type="EC" id="2.6.1.1"/>
    </reaction>
</comment>